<evidence type="ECO:0008006" key="5">
    <source>
        <dbReference type="Google" id="ProtNLM"/>
    </source>
</evidence>
<keyword evidence="1" id="KW-0472">Membrane</keyword>
<feature type="signal peptide" evidence="2">
    <location>
        <begin position="1"/>
        <end position="25"/>
    </location>
</feature>
<dbReference type="EMBL" id="JACIBV010000002">
    <property type="protein sequence ID" value="MBB3732985.1"/>
    <property type="molecule type" value="Genomic_DNA"/>
</dbReference>
<sequence length="126" mass="13292">MAVPRWVVTLSTLIALTGCSGPSDADMVYCFAPQRQAGMISAIRVFEPSVASAQGILLEGGTPVSLQTWRAKHPAAFDRACAALSANAARSGPSLPAMALSGLAGAAITLLASWLWRRQSFHRERP</sequence>
<gene>
    <name evidence="3" type="ORF">FHR33_008932</name>
</gene>
<evidence type="ECO:0000256" key="2">
    <source>
        <dbReference type="SAM" id="SignalP"/>
    </source>
</evidence>
<evidence type="ECO:0000313" key="4">
    <source>
        <dbReference type="Proteomes" id="UP000579945"/>
    </source>
</evidence>
<dbReference type="AlphaFoldDB" id="A0A7W5VKB5"/>
<organism evidence="3 4">
    <name type="scientific">Nonomuraea dietziae</name>
    <dbReference type="NCBI Taxonomy" id="65515"/>
    <lineage>
        <taxon>Bacteria</taxon>
        <taxon>Bacillati</taxon>
        <taxon>Actinomycetota</taxon>
        <taxon>Actinomycetes</taxon>
        <taxon>Streptosporangiales</taxon>
        <taxon>Streptosporangiaceae</taxon>
        <taxon>Nonomuraea</taxon>
    </lineage>
</organism>
<feature type="chain" id="PRO_5031078825" description="Lipoprotein" evidence="2">
    <location>
        <begin position="26"/>
        <end position="126"/>
    </location>
</feature>
<dbReference type="RefSeq" id="WP_183660932.1">
    <property type="nucleotide sequence ID" value="NZ_BAAAXX010000043.1"/>
</dbReference>
<evidence type="ECO:0000313" key="3">
    <source>
        <dbReference type="EMBL" id="MBB3732985.1"/>
    </source>
</evidence>
<evidence type="ECO:0000256" key="1">
    <source>
        <dbReference type="SAM" id="Phobius"/>
    </source>
</evidence>
<name>A0A7W5VKB5_9ACTN</name>
<dbReference type="Proteomes" id="UP000579945">
    <property type="component" value="Unassembled WGS sequence"/>
</dbReference>
<feature type="transmembrane region" description="Helical" evidence="1">
    <location>
        <begin position="95"/>
        <end position="116"/>
    </location>
</feature>
<keyword evidence="4" id="KW-1185">Reference proteome</keyword>
<proteinExistence type="predicted"/>
<dbReference type="GeneID" id="95394970"/>
<keyword evidence="1" id="KW-1133">Transmembrane helix</keyword>
<keyword evidence="2" id="KW-0732">Signal</keyword>
<accession>A0A7W5VKB5</accession>
<reference evidence="3 4" key="1">
    <citation type="submission" date="2020-08" db="EMBL/GenBank/DDBJ databases">
        <title>Sequencing the genomes of 1000 actinobacteria strains.</title>
        <authorList>
            <person name="Klenk H.-P."/>
        </authorList>
    </citation>
    <scope>NUCLEOTIDE SEQUENCE [LARGE SCALE GENOMIC DNA]</scope>
    <source>
        <strain evidence="3 4">DSM 44320</strain>
    </source>
</reference>
<keyword evidence="1" id="KW-0812">Transmembrane</keyword>
<dbReference type="PROSITE" id="PS51257">
    <property type="entry name" value="PROKAR_LIPOPROTEIN"/>
    <property type="match status" value="1"/>
</dbReference>
<protein>
    <recommendedName>
        <fullName evidence="5">Lipoprotein</fullName>
    </recommendedName>
</protein>
<comment type="caution">
    <text evidence="3">The sequence shown here is derived from an EMBL/GenBank/DDBJ whole genome shotgun (WGS) entry which is preliminary data.</text>
</comment>